<reference evidence="2 3" key="1">
    <citation type="submission" date="2015-09" db="EMBL/GenBank/DDBJ databases">
        <authorList>
            <consortium name="Swine Surveillance"/>
        </authorList>
    </citation>
    <scope>NUCLEOTIDE SEQUENCE [LARGE SCALE GENOMIC DNA]</scope>
    <source>
        <strain evidence="2 3">CECT 7688</strain>
    </source>
</reference>
<accession>A0A0N7LRS8</accession>
<dbReference type="InterPro" id="IPR036388">
    <property type="entry name" value="WH-like_DNA-bd_sf"/>
</dbReference>
<dbReference type="PANTHER" id="PTHR33164:SF43">
    <property type="entry name" value="HTH-TYPE TRANSCRIPTIONAL REPRESSOR YETL"/>
    <property type="match status" value="1"/>
</dbReference>
<dbReference type="PRINTS" id="PR00598">
    <property type="entry name" value="HTHMARR"/>
</dbReference>
<dbReference type="EMBL" id="CYPW01000006">
    <property type="protein sequence ID" value="CUH51660.1"/>
    <property type="molecule type" value="Genomic_DNA"/>
</dbReference>
<name>A0A0N7LRS8_9RHOB</name>
<sequence>MAQDLFANTDLPPEFKAIIGVFALYNQIECELDNVNISPPLTKMEKRVLVFLDKPKRMGVLAEDTLCVPSAVTPVADALEVRGIVSRTRDPSDRRAWLLELTPEGVAARNHIMTEVVSRFRKFSGMSADEIPTFANLAIKAMPGAVEAGLMED</sequence>
<feature type="domain" description="HTH marR-type" evidence="1">
    <location>
        <begin position="1"/>
        <end position="143"/>
    </location>
</feature>
<gene>
    <name evidence="2" type="primary">mexR</name>
    <name evidence="2" type="ORF">SHM7688_01099</name>
</gene>
<dbReference type="GO" id="GO:0003700">
    <property type="term" value="F:DNA-binding transcription factor activity"/>
    <property type="evidence" value="ECO:0007669"/>
    <property type="project" value="InterPro"/>
</dbReference>
<protein>
    <submittedName>
        <fullName evidence="2">Multidrug resistance operon repressor</fullName>
    </submittedName>
</protein>
<dbReference type="PANTHER" id="PTHR33164">
    <property type="entry name" value="TRANSCRIPTIONAL REGULATOR, MARR FAMILY"/>
    <property type="match status" value="1"/>
</dbReference>
<dbReference type="InterPro" id="IPR039422">
    <property type="entry name" value="MarR/SlyA-like"/>
</dbReference>
<dbReference type="Pfam" id="PF01047">
    <property type="entry name" value="MarR"/>
    <property type="match status" value="1"/>
</dbReference>
<proteinExistence type="predicted"/>
<dbReference type="PROSITE" id="PS50995">
    <property type="entry name" value="HTH_MARR_2"/>
    <property type="match status" value="1"/>
</dbReference>
<evidence type="ECO:0000313" key="2">
    <source>
        <dbReference type="EMBL" id="CUH51660.1"/>
    </source>
</evidence>
<dbReference type="STRING" id="321267.SHM7688_01099"/>
<dbReference type="RefSeq" id="WP_223229148.1">
    <property type="nucleotide sequence ID" value="NZ_CYPW01000006.1"/>
</dbReference>
<evidence type="ECO:0000259" key="1">
    <source>
        <dbReference type="PROSITE" id="PS50995"/>
    </source>
</evidence>
<dbReference type="InterPro" id="IPR036390">
    <property type="entry name" value="WH_DNA-bd_sf"/>
</dbReference>
<organism evidence="2 3">
    <name type="scientific">Shimia marina</name>
    <dbReference type="NCBI Taxonomy" id="321267"/>
    <lineage>
        <taxon>Bacteria</taxon>
        <taxon>Pseudomonadati</taxon>
        <taxon>Pseudomonadota</taxon>
        <taxon>Alphaproteobacteria</taxon>
        <taxon>Rhodobacterales</taxon>
        <taxon>Roseobacteraceae</taxon>
    </lineage>
</organism>
<dbReference type="SMART" id="SM00347">
    <property type="entry name" value="HTH_MARR"/>
    <property type="match status" value="1"/>
</dbReference>
<dbReference type="InterPro" id="IPR000835">
    <property type="entry name" value="HTH_MarR-typ"/>
</dbReference>
<dbReference type="AlphaFoldDB" id="A0A0N7LRS8"/>
<dbReference type="SUPFAM" id="SSF46785">
    <property type="entry name" value="Winged helix' DNA-binding domain"/>
    <property type="match status" value="1"/>
</dbReference>
<dbReference type="Proteomes" id="UP000054823">
    <property type="component" value="Unassembled WGS sequence"/>
</dbReference>
<dbReference type="Gene3D" id="1.10.10.10">
    <property type="entry name" value="Winged helix-like DNA-binding domain superfamily/Winged helix DNA-binding domain"/>
    <property type="match status" value="1"/>
</dbReference>
<evidence type="ECO:0000313" key="3">
    <source>
        <dbReference type="Proteomes" id="UP000054823"/>
    </source>
</evidence>
<dbReference type="GO" id="GO:0006950">
    <property type="term" value="P:response to stress"/>
    <property type="evidence" value="ECO:0007669"/>
    <property type="project" value="TreeGrafter"/>
</dbReference>
<keyword evidence="3" id="KW-1185">Reference proteome</keyword>